<reference evidence="1" key="2">
    <citation type="submission" date="2019-10" db="EMBL/GenBank/DDBJ databases">
        <title>Molecular typing, antibiotic resistance determination and virulence profiling for 36 multidrug-resistant clinical Klebsiella pneumoniae isolates using second- and third-generation sequencing.</title>
        <authorList>
            <person name="Shelenkov A."/>
            <person name="Mikhaylova Y."/>
            <person name="Yanushevich Y."/>
            <person name="Samoilov A."/>
            <person name="Petrova L."/>
            <person name="Fomina V."/>
            <person name="Gusarov V."/>
            <person name="Zamyatin M."/>
            <person name="Shagin D."/>
        </authorList>
    </citation>
    <scope>NUCLEOTIDE SEQUENCE [LARGE SCALE GENOMIC DNA]</scope>
    <source>
        <strain evidence="1">CriePir115</strain>
    </source>
</reference>
<dbReference type="AlphaFoldDB" id="A0A483NXL8"/>
<reference evidence="2" key="1">
    <citation type="submission" date="2019-01" db="EMBL/GenBank/DDBJ databases">
        <authorList>
            <person name="Lista F."/>
            <person name="Anselmo A."/>
        </authorList>
    </citation>
    <scope>NUCLEOTIDE SEQUENCE</scope>
    <source>
        <strain evidence="2">2S</strain>
    </source>
</reference>
<proteinExistence type="predicted"/>
<sequence>MQRLAMAGWGGALLRVSGSCRGDSGLSATEGISIAVIFLLLFIFKVNINIPDGGINSLINIQQENNKRVAYGIFLLHVMTESNKATLG</sequence>
<organism evidence="2">
    <name type="scientific">Klebsiella pneumoniae</name>
    <dbReference type="NCBI Taxonomy" id="573"/>
    <lineage>
        <taxon>Bacteria</taxon>
        <taxon>Pseudomonadati</taxon>
        <taxon>Pseudomonadota</taxon>
        <taxon>Gammaproteobacteria</taxon>
        <taxon>Enterobacterales</taxon>
        <taxon>Enterobacteriaceae</taxon>
        <taxon>Klebsiella/Raoultella group</taxon>
        <taxon>Klebsiella</taxon>
        <taxon>Klebsiella pneumoniae complex</taxon>
    </lineage>
</organism>
<name>A0A483NXL8_KLEPN</name>
<evidence type="ECO:0000313" key="2">
    <source>
        <dbReference type="EMBL" id="TCY04756.1"/>
    </source>
</evidence>
<dbReference type="EMBL" id="WJWF01000001">
    <property type="protein sequence ID" value="MRL33818.1"/>
    <property type="molecule type" value="Genomic_DNA"/>
</dbReference>
<dbReference type="EMBL" id="SDCU01000014">
    <property type="protein sequence ID" value="TCY04756.1"/>
    <property type="molecule type" value="Genomic_DNA"/>
</dbReference>
<evidence type="ECO:0000313" key="1">
    <source>
        <dbReference type="EMBL" id="MRL33818.1"/>
    </source>
</evidence>
<protein>
    <submittedName>
        <fullName evidence="2">Uncharacterized protein</fullName>
    </submittedName>
</protein>
<gene>
    <name evidence="2" type="ORF">ETF11_14150</name>
    <name evidence="1" type="ORF">GJJ18_00035</name>
</gene>
<comment type="caution">
    <text evidence="2">The sequence shown here is derived from an EMBL/GenBank/DDBJ whole genome shotgun (WGS) entry which is preliminary data.</text>
</comment>
<accession>A0A483NXL8</accession>